<organism evidence="2 3">
    <name type="scientific">Novosphingobium mangrovi</name>
    <name type="common">ex Hu et al. 2023</name>
    <dbReference type="NCBI Taxonomy" id="2930094"/>
    <lineage>
        <taxon>Bacteria</taxon>
        <taxon>Pseudomonadati</taxon>
        <taxon>Pseudomonadota</taxon>
        <taxon>Alphaproteobacteria</taxon>
        <taxon>Sphingomonadales</taxon>
        <taxon>Sphingomonadaceae</taxon>
        <taxon>Novosphingobium</taxon>
    </lineage>
</organism>
<comment type="caution">
    <text evidence="2">The sequence shown here is derived from an EMBL/GenBank/DDBJ whole genome shotgun (WGS) entry which is preliminary data.</text>
</comment>
<evidence type="ECO:0000313" key="2">
    <source>
        <dbReference type="EMBL" id="MCJ1962305.1"/>
    </source>
</evidence>
<keyword evidence="1" id="KW-0472">Membrane</keyword>
<comment type="similarity">
    <text evidence="1">Belongs to the SURF1 family.</text>
</comment>
<keyword evidence="1" id="KW-1133">Transmembrane helix</keyword>
<keyword evidence="1" id="KW-1003">Cell membrane</keyword>
<accession>A0ABT0AGH2</accession>
<name>A0ABT0AGH2_9SPHN</name>
<dbReference type="Pfam" id="PF02104">
    <property type="entry name" value="SURF1"/>
    <property type="match status" value="2"/>
</dbReference>
<feature type="transmembrane region" description="Helical" evidence="1">
    <location>
        <begin position="7"/>
        <end position="27"/>
    </location>
</feature>
<sequence length="187" mass="19870">MRSIPIISTLVVLAAVGVMIALGVWQLERREEKADLLAHYASAAGLSQEIAWPREGPGAQVLYRRAHLTCTAVTARSAVAGRNRNDETGFARTAACALAGGGEARVVLGWTRRPDGTGTWQGGEVHGVIAPGPRLVADPPLGGLAANALPDPSDLPNNHLSYAVQWFAFALTALVIYAMVLRRRVRS</sequence>
<comment type="subcellular location">
    <subcellularLocation>
        <location evidence="1">Cell membrane</location>
        <topology evidence="1">Multi-pass membrane protein</topology>
    </subcellularLocation>
</comment>
<evidence type="ECO:0000256" key="1">
    <source>
        <dbReference type="RuleBase" id="RU363076"/>
    </source>
</evidence>
<gene>
    <name evidence="2" type="ORF">MTR65_16555</name>
</gene>
<reference evidence="2" key="1">
    <citation type="submission" date="2022-03" db="EMBL/GenBank/DDBJ databases">
        <title>Identification of a novel bacterium isolated from mangrove sediments.</title>
        <authorList>
            <person name="Pan X."/>
        </authorList>
    </citation>
    <scope>NUCLEOTIDE SEQUENCE</scope>
    <source>
        <strain evidence="2">B2637</strain>
    </source>
</reference>
<protein>
    <recommendedName>
        <fullName evidence="1">SURF1-like protein</fullName>
    </recommendedName>
</protein>
<proteinExistence type="inferred from homology"/>
<evidence type="ECO:0000313" key="3">
    <source>
        <dbReference type="Proteomes" id="UP001162802"/>
    </source>
</evidence>
<keyword evidence="3" id="KW-1185">Reference proteome</keyword>
<dbReference type="CDD" id="cd06662">
    <property type="entry name" value="SURF1"/>
    <property type="match status" value="1"/>
</dbReference>
<dbReference type="EMBL" id="JALHAT010000037">
    <property type="protein sequence ID" value="MCJ1962305.1"/>
    <property type="molecule type" value="Genomic_DNA"/>
</dbReference>
<dbReference type="InterPro" id="IPR002994">
    <property type="entry name" value="Surf1/Shy1"/>
</dbReference>
<dbReference type="RefSeq" id="WP_243802166.1">
    <property type="nucleotide sequence ID" value="NZ_JALHAT010000037.1"/>
</dbReference>
<feature type="transmembrane region" description="Helical" evidence="1">
    <location>
        <begin position="162"/>
        <end position="181"/>
    </location>
</feature>
<keyword evidence="1" id="KW-0812">Transmembrane</keyword>
<dbReference type="Proteomes" id="UP001162802">
    <property type="component" value="Unassembled WGS sequence"/>
</dbReference>